<dbReference type="InterPro" id="IPR050327">
    <property type="entry name" value="Proton-linked_MCT"/>
</dbReference>
<evidence type="ECO:0000256" key="3">
    <source>
        <dbReference type="SAM" id="MobiDB-lite"/>
    </source>
</evidence>
<dbReference type="Gene3D" id="1.20.1250.20">
    <property type="entry name" value="MFS general substrate transporter like domains"/>
    <property type="match status" value="2"/>
</dbReference>
<evidence type="ECO:0000259" key="5">
    <source>
        <dbReference type="PROSITE" id="PS50850"/>
    </source>
</evidence>
<keyword evidence="4" id="KW-0472">Membrane</keyword>
<keyword evidence="4" id="KW-0812">Transmembrane</keyword>
<feature type="transmembrane region" description="Helical" evidence="4">
    <location>
        <begin position="36"/>
        <end position="62"/>
    </location>
</feature>
<dbReference type="GO" id="GO:0008028">
    <property type="term" value="F:monocarboxylic acid transmembrane transporter activity"/>
    <property type="evidence" value="ECO:0007669"/>
    <property type="project" value="TreeGrafter"/>
</dbReference>
<sequence>MTIKFGEKNESEEKISKAEIDKEDIKNENEIPDGGWGWMVLFATVVMRMLVSGVYVSFGLFIKEFITEFNSNQTILSWLVSFNQAINLGITPLASYLGAKISHRFVALLGSVIVSTSFALPYFVPKLWVIFLSGSILNGIGQGFVYLSSTVILTTYFDKNLSIVLGIYASGFGIASFAMVPLISSLIESFGWRLTMLIYGGCLSLCIVLALTFKPVKFKFRKIEDKNENPKGDESKVNQNELEIESLNNSNQTLESKVTESEDIQFFVRDHEANENENKITTVIDIDKLNPVNIEPVSDSKGYQESKPNESNNKSKLGYGPLFRNPIFMLFVLSNLLFFLGHDNTYIYTKLKATESGVSESKALILLTLIGVGNVIGRLGFGYLGSLKRVNVYFLYVACVIMTGGNVLLSRVAFTYPVMVLYTCGFGIFIGGSITLNAFVITKILNIEQFSIGLAMTSFVQAMGLLGGAPLVGFIYDTTKTLNWSFIVSGSFMICSGLLLIFPLFSREFRKKQKFC</sequence>
<name>A0A0H3YF12_SCHMD</name>
<evidence type="ECO:0000313" key="6">
    <source>
        <dbReference type="EMBL" id="AKN21510.1"/>
    </source>
</evidence>
<evidence type="ECO:0000256" key="2">
    <source>
        <dbReference type="SAM" id="Coils"/>
    </source>
</evidence>
<dbReference type="PANTHER" id="PTHR11360:SF260">
    <property type="entry name" value="MFS DOMAIN-CONTAINING PROTEIN"/>
    <property type="match status" value="1"/>
</dbReference>
<feature type="coiled-coil region" evidence="2">
    <location>
        <begin position="237"/>
        <end position="264"/>
    </location>
</feature>
<keyword evidence="4" id="KW-1133">Transmembrane helix</keyword>
<feature type="transmembrane region" description="Helical" evidence="4">
    <location>
        <begin position="130"/>
        <end position="153"/>
    </location>
</feature>
<feature type="transmembrane region" description="Helical" evidence="4">
    <location>
        <begin position="361"/>
        <end position="381"/>
    </location>
</feature>
<evidence type="ECO:0000256" key="1">
    <source>
        <dbReference type="ARBA" id="ARBA00004141"/>
    </source>
</evidence>
<feature type="region of interest" description="Disordered" evidence="3">
    <location>
        <begin position="296"/>
        <end position="315"/>
    </location>
</feature>
<dbReference type="InterPro" id="IPR020846">
    <property type="entry name" value="MFS_dom"/>
</dbReference>
<dbReference type="EMBL" id="KT163560">
    <property type="protein sequence ID" value="AKN21510.1"/>
    <property type="molecule type" value="mRNA"/>
</dbReference>
<feature type="transmembrane region" description="Helical" evidence="4">
    <location>
        <begin position="105"/>
        <end position="124"/>
    </location>
</feature>
<feature type="transmembrane region" description="Helical" evidence="4">
    <location>
        <begin position="393"/>
        <end position="414"/>
    </location>
</feature>
<reference evidence="6" key="1">
    <citation type="journal article" date="2015" name="Elife">
        <title>Stem cells and fluid flow drive cyst formation in an invertebrate excretory organ.</title>
        <authorList>
            <person name="Thi-Kim Vu H."/>
            <person name="Rink J.C."/>
            <person name="McKinney S.A."/>
            <person name="McClain M."/>
            <person name="Lakshmanaperumal N."/>
            <person name="Alexander R."/>
            <person name="Sanchez Alvarado A."/>
        </authorList>
    </citation>
    <scope>NUCLEOTIDE SEQUENCE</scope>
</reference>
<feature type="transmembrane region" description="Helical" evidence="4">
    <location>
        <begin position="482"/>
        <end position="505"/>
    </location>
</feature>
<comment type="subcellular location">
    <subcellularLocation>
        <location evidence="1">Membrane</location>
        <topology evidence="1">Multi-pass membrane protein</topology>
    </subcellularLocation>
</comment>
<dbReference type="InterPro" id="IPR011701">
    <property type="entry name" value="MFS"/>
</dbReference>
<dbReference type="PROSITE" id="PS50850">
    <property type="entry name" value="MFS"/>
    <property type="match status" value="1"/>
</dbReference>
<feature type="domain" description="Major facilitator superfamily (MFS) profile" evidence="5">
    <location>
        <begin position="37"/>
        <end position="514"/>
    </location>
</feature>
<feature type="transmembrane region" description="Helical" evidence="4">
    <location>
        <begin position="420"/>
        <end position="440"/>
    </location>
</feature>
<evidence type="ECO:0000256" key="4">
    <source>
        <dbReference type="SAM" id="Phobius"/>
    </source>
</evidence>
<dbReference type="GO" id="GO:0016020">
    <property type="term" value="C:membrane"/>
    <property type="evidence" value="ECO:0007669"/>
    <property type="project" value="UniProtKB-SubCell"/>
</dbReference>
<proteinExistence type="evidence at transcript level"/>
<dbReference type="InterPro" id="IPR036259">
    <property type="entry name" value="MFS_trans_sf"/>
</dbReference>
<protein>
    <submittedName>
        <fullName evidence="6">Slc16a-15</fullName>
    </submittedName>
</protein>
<feature type="transmembrane region" description="Helical" evidence="4">
    <location>
        <begin position="452"/>
        <end position="476"/>
    </location>
</feature>
<feature type="transmembrane region" description="Helical" evidence="4">
    <location>
        <begin position="322"/>
        <end position="341"/>
    </location>
</feature>
<dbReference type="AlphaFoldDB" id="A0A0H3YF12"/>
<accession>A0A0H3YF12</accession>
<dbReference type="SUPFAM" id="SSF103473">
    <property type="entry name" value="MFS general substrate transporter"/>
    <property type="match status" value="1"/>
</dbReference>
<dbReference type="PANTHER" id="PTHR11360">
    <property type="entry name" value="MONOCARBOXYLATE TRANSPORTER"/>
    <property type="match status" value="1"/>
</dbReference>
<organism evidence="6">
    <name type="scientific">Schmidtea mediterranea</name>
    <name type="common">Freshwater planarian flatworm</name>
    <dbReference type="NCBI Taxonomy" id="79327"/>
    <lineage>
        <taxon>Eukaryota</taxon>
        <taxon>Metazoa</taxon>
        <taxon>Spiralia</taxon>
        <taxon>Lophotrochozoa</taxon>
        <taxon>Platyhelminthes</taxon>
        <taxon>Rhabditophora</taxon>
        <taxon>Seriata</taxon>
        <taxon>Tricladida</taxon>
        <taxon>Continenticola</taxon>
        <taxon>Geoplanoidea</taxon>
        <taxon>Dugesiidae</taxon>
        <taxon>Schmidtea</taxon>
    </lineage>
</organism>
<dbReference type="Pfam" id="PF07690">
    <property type="entry name" value="MFS_1"/>
    <property type="match status" value="1"/>
</dbReference>
<keyword evidence="2" id="KW-0175">Coiled coil</keyword>
<gene>
    <name evidence="6" type="primary">slc16a-15</name>
</gene>
<feature type="transmembrane region" description="Helical" evidence="4">
    <location>
        <begin position="165"/>
        <end position="184"/>
    </location>
</feature>
<feature type="transmembrane region" description="Helical" evidence="4">
    <location>
        <begin position="190"/>
        <end position="213"/>
    </location>
</feature>